<organism evidence="1">
    <name type="scientific">Aegilops tauschii</name>
    <name type="common">Tausch's goatgrass</name>
    <name type="synonym">Aegilops squarrosa</name>
    <dbReference type="NCBI Taxonomy" id="37682"/>
    <lineage>
        <taxon>Eukaryota</taxon>
        <taxon>Viridiplantae</taxon>
        <taxon>Streptophyta</taxon>
        <taxon>Embryophyta</taxon>
        <taxon>Tracheophyta</taxon>
        <taxon>Spermatophyta</taxon>
        <taxon>Magnoliopsida</taxon>
        <taxon>Liliopsida</taxon>
        <taxon>Poales</taxon>
        <taxon>Poaceae</taxon>
        <taxon>BOP clade</taxon>
        <taxon>Pooideae</taxon>
        <taxon>Triticodae</taxon>
        <taxon>Triticeae</taxon>
        <taxon>Triticinae</taxon>
        <taxon>Aegilops</taxon>
    </lineage>
</organism>
<proteinExistence type="predicted"/>
<accession>R7WF73</accession>
<reference evidence="1" key="1">
    <citation type="submission" date="2015-06" db="UniProtKB">
        <authorList>
            <consortium name="EnsemblPlants"/>
        </authorList>
    </citation>
    <scope>IDENTIFICATION</scope>
</reference>
<name>R7WF73_AEGTA</name>
<evidence type="ECO:0000313" key="1">
    <source>
        <dbReference type="EnsemblPlants" id="EMT19640"/>
    </source>
</evidence>
<protein>
    <recommendedName>
        <fullName evidence="2">Rx N-terminal domain-containing protein</fullName>
    </recommendedName>
</protein>
<dbReference type="EnsemblPlants" id="EMT19640">
    <property type="protein sequence ID" value="EMT19640"/>
    <property type="gene ID" value="F775_12863"/>
</dbReference>
<sequence length="280" mass="31613">MSISNAIGVISGINECANLFQWTRSAISSLRSRWSGTQEQNPQVEVLHLQSGLQCLSDILPAMYNLVDRAEWRSHGRCVAELLPKFKDAVYDADDLLDEFRWYERKVAVEGNASPYPFIDFFKTVMQGSFNKVKDIQKRLDILSNQLEKMGLPEAIPRFDKSVRPETSSFPAEAKIFGRDKELRQLLKLLGASANTSSRRDHLKRKRASYEVNVAEMTSTTINQVHSEPKNLQGFAVLSTCETGLLGPGCLDSRLSPSFMHSRRPRDLCQELQCCLVLQA</sequence>
<dbReference type="ExpressionAtlas" id="R7WF73">
    <property type="expression patterns" value="baseline"/>
</dbReference>
<evidence type="ECO:0008006" key="2">
    <source>
        <dbReference type="Google" id="ProtNLM"/>
    </source>
</evidence>
<dbReference type="AlphaFoldDB" id="R7WF73"/>